<proteinExistence type="predicted"/>
<protein>
    <submittedName>
        <fullName evidence="2">Uncharacterized protein</fullName>
    </submittedName>
</protein>
<evidence type="ECO:0000256" key="1">
    <source>
        <dbReference type="SAM" id="MobiDB-lite"/>
    </source>
</evidence>
<keyword evidence="3" id="KW-1185">Reference proteome</keyword>
<evidence type="ECO:0000313" key="2">
    <source>
        <dbReference type="EMBL" id="AWB91811.1"/>
    </source>
</evidence>
<dbReference type="Proteomes" id="UP000244384">
    <property type="component" value="Chromosome"/>
</dbReference>
<organism evidence="2 3">
    <name type="scientific">Aeromicrobium chenweiae</name>
    <dbReference type="NCBI Taxonomy" id="2079793"/>
    <lineage>
        <taxon>Bacteria</taxon>
        <taxon>Bacillati</taxon>
        <taxon>Actinomycetota</taxon>
        <taxon>Actinomycetes</taxon>
        <taxon>Propionibacteriales</taxon>
        <taxon>Nocardioidaceae</taxon>
        <taxon>Aeromicrobium</taxon>
    </lineage>
</organism>
<sequence>MTVYVLGVLLLVSACGSSDGGGDGAKGDGGEKMSYESVKSSVDDLVSKILPELATTFKGEFPAVRGGFNECGVGPQFQKYSVRGELHAAVEDDAKAAEMIRGVLADAGLDVTIDDDQTVVATQGETRVVMGPAMGRPVGGVTILPLAIDSECQTYNGSDADAMREVPPNDYGSPVTGTS</sequence>
<gene>
    <name evidence="2" type="ORF">C3E78_06085</name>
</gene>
<dbReference type="AlphaFoldDB" id="A0A2S0WKG0"/>
<name>A0A2S0WKG0_9ACTN</name>
<accession>A0A2S0WKG0</accession>
<feature type="region of interest" description="Disordered" evidence="1">
    <location>
        <begin position="158"/>
        <end position="179"/>
    </location>
</feature>
<dbReference type="KEGG" id="aez:C3E78_06085"/>
<reference evidence="3" key="1">
    <citation type="submission" date="2018-01" db="EMBL/GenBank/DDBJ databases">
        <authorList>
            <person name="Li J."/>
        </authorList>
    </citation>
    <scope>NUCLEOTIDE SEQUENCE [LARGE SCALE GENOMIC DNA]</scope>
    <source>
        <strain evidence="3">592</strain>
    </source>
</reference>
<dbReference type="EMBL" id="CP026952">
    <property type="protein sequence ID" value="AWB91811.1"/>
    <property type="molecule type" value="Genomic_DNA"/>
</dbReference>
<evidence type="ECO:0000313" key="3">
    <source>
        <dbReference type="Proteomes" id="UP000244384"/>
    </source>
</evidence>